<protein>
    <submittedName>
        <fullName evidence="1">Uncharacterized protein</fullName>
    </submittedName>
</protein>
<evidence type="ECO:0000313" key="2">
    <source>
        <dbReference type="Proteomes" id="UP000799766"/>
    </source>
</evidence>
<reference evidence="1" key="1">
    <citation type="journal article" date="2020" name="Stud. Mycol.">
        <title>101 Dothideomycetes genomes: a test case for predicting lifestyles and emergence of pathogens.</title>
        <authorList>
            <person name="Haridas S."/>
            <person name="Albert R."/>
            <person name="Binder M."/>
            <person name="Bloem J."/>
            <person name="Labutti K."/>
            <person name="Salamov A."/>
            <person name="Andreopoulos B."/>
            <person name="Baker S."/>
            <person name="Barry K."/>
            <person name="Bills G."/>
            <person name="Bluhm B."/>
            <person name="Cannon C."/>
            <person name="Castanera R."/>
            <person name="Culley D."/>
            <person name="Daum C."/>
            <person name="Ezra D."/>
            <person name="Gonzalez J."/>
            <person name="Henrissat B."/>
            <person name="Kuo A."/>
            <person name="Liang C."/>
            <person name="Lipzen A."/>
            <person name="Lutzoni F."/>
            <person name="Magnuson J."/>
            <person name="Mondo S."/>
            <person name="Nolan M."/>
            <person name="Ohm R."/>
            <person name="Pangilinan J."/>
            <person name="Park H.-J."/>
            <person name="Ramirez L."/>
            <person name="Alfaro M."/>
            <person name="Sun H."/>
            <person name="Tritt A."/>
            <person name="Yoshinaga Y."/>
            <person name="Zwiers L.-H."/>
            <person name="Turgeon B."/>
            <person name="Goodwin S."/>
            <person name="Spatafora J."/>
            <person name="Crous P."/>
            <person name="Grigoriev I."/>
        </authorList>
    </citation>
    <scope>NUCLEOTIDE SEQUENCE</scope>
    <source>
        <strain evidence="1">ATCC 16933</strain>
    </source>
</reference>
<dbReference type="EMBL" id="MU001674">
    <property type="protein sequence ID" value="KAF2460039.1"/>
    <property type="molecule type" value="Genomic_DNA"/>
</dbReference>
<evidence type="ECO:0000313" key="1">
    <source>
        <dbReference type="EMBL" id="KAF2460039.1"/>
    </source>
</evidence>
<sequence>MSSQEREKRAALLSSRSRDPAVLVDIPQTPGAVELAIAGEATGQRVAESGGAHGTS</sequence>
<keyword evidence="2" id="KW-1185">Reference proteome</keyword>
<organism evidence="1 2">
    <name type="scientific">Lineolata rhizophorae</name>
    <dbReference type="NCBI Taxonomy" id="578093"/>
    <lineage>
        <taxon>Eukaryota</taxon>
        <taxon>Fungi</taxon>
        <taxon>Dikarya</taxon>
        <taxon>Ascomycota</taxon>
        <taxon>Pezizomycotina</taxon>
        <taxon>Dothideomycetes</taxon>
        <taxon>Dothideomycetes incertae sedis</taxon>
        <taxon>Lineolatales</taxon>
        <taxon>Lineolataceae</taxon>
        <taxon>Lineolata</taxon>
    </lineage>
</organism>
<dbReference type="Proteomes" id="UP000799766">
    <property type="component" value="Unassembled WGS sequence"/>
</dbReference>
<dbReference type="OrthoDB" id="5310629at2759"/>
<gene>
    <name evidence="1" type="ORF">BDY21DRAFT_337255</name>
</gene>
<proteinExistence type="predicted"/>
<dbReference type="AlphaFoldDB" id="A0A6A6P841"/>
<name>A0A6A6P841_9PEZI</name>
<accession>A0A6A6P841</accession>